<gene>
    <name evidence="3" type="primary">orf284</name>
</gene>
<organism evidence="3">
    <name type="scientific">Coniothyrium glycines</name>
    <dbReference type="NCBI Taxonomy" id="1077358"/>
    <lineage>
        <taxon>Eukaryota</taxon>
        <taxon>Fungi</taxon>
        <taxon>Dikarya</taxon>
        <taxon>Ascomycota</taxon>
        <taxon>Pezizomycotina</taxon>
        <taxon>Dothideomycetes</taxon>
        <taxon>Pleosporomycetidae</taxon>
        <taxon>Pleosporales</taxon>
        <taxon>Pleosporineae</taxon>
        <taxon>Coniothyriaceae</taxon>
        <taxon>Coniothyrium</taxon>
    </lineage>
</organism>
<feature type="compositionally biased region" description="Polar residues" evidence="1">
    <location>
        <begin position="249"/>
        <end position="274"/>
    </location>
</feature>
<evidence type="ECO:0000256" key="1">
    <source>
        <dbReference type="SAM" id="MobiDB-lite"/>
    </source>
</evidence>
<geneLocation type="mitochondrion" evidence="3"/>
<evidence type="ECO:0000256" key="2">
    <source>
        <dbReference type="SAM" id="Phobius"/>
    </source>
</evidence>
<protein>
    <submittedName>
        <fullName evidence="3">Uncharacterized protein</fullName>
    </submittedName>
</protein>
<feature type="compositionally biased region" description="Low complexity" evidence="1">
    <location>
        <begin position="133"/>
        <end position="159"/>
    </location>
</feature>
<reference evidence="3" key="1">
    <citation type="submission" date="2018-05" db="EMBL/GenBank/DDBJ databases">
        <title>Annotation and analysis of the mitochondrial genome of Coniothyrium glycines, causalagent of red leaf blotch of soybean, reveals an abundance of homing endonucleases.</title>
        <authorList>
            <person name="Frederick R.D."/>
            <person name="Stone C.L."/>
            <person name="Tooley P.W."/>
            <person name="Luster D.G."/>
            <person name="Campos B."/>
            <person name="Winegar R.A."/>
            <person name="Melcher U."/>
            <person name="Fletcher J."/>
            <person name="Blagden T."/>
        </authorList>
    </citation>
    <scope>NUCLEOTIDE SEQUENCE</scope>
    <source>
        <strain evidence="3">PG-21</strain>
    </source>
</reference>
<evidence type="ECO:0000313" key="3">
    <source>
        <dbReference type="EMBL" id="AYU74399.1"/>
    </source>
</evidence>
<feature type="transmembrane region" description="Helical" evidence="2">
    <location>
        <begin position="71"/>
        <end position="87"/>
    </location>
</feature>
<dbReference type="GeneID" id="38466392"/>
<keyword evidence="2" id="KW-0812">Transmembrane</keyword>
<feature type="region of interest" description="Disordered" evidence="1">
    <location>
        <begin position="249"/>
        <end position="284"/>
    </location>
</feature>
<feature type="transmembrane region" description="Helical" evidence="2">
    <location>
        <begin position="34"/>
        <end position="59"/>
    </location>
</feature>
<sequence>MRYRRSSIKCNSLIYTHNSWKYYMLNTFNNKQKMLIGFTSSVITAGIGYGIRFICLYYLEYDVFTNIDNWIASLSYFCCLGGIRFLINEYLKENIYLIHYCTGHIPVSNGTAEIVSLPVRSKSAGTIFHMDPSNNSATGSSSVGSSSVGNSSVGSSSVGDAPITDEHSEIKKRILHKQEMIVYYHEQLWAAKQTLEYLDSIKHIFENNGRFEDWKTQYSTSLSDIRDWERNISSDTNIHNGLQQILANGDRSTSTSVKRTINDSSMTNDVSSTPRDTKRQFNKK</sequence>
<proteinExistence type="predicted"/>
<keyword evidence="3" id="KW-0496">Mitochondrion</keyword>
<keyword evidence="2" id="KW-0472">Membrane</keyword>
<name>A0A3G4S7N8_9PLEO</name>
<dbReference type="RefSeq" id="YP_009543509.1">
    <property type="nucleotide sequence ID" value="NC_040008.1"/>
</dbReference>
<accession>A0A3G4S7N8</accession>
<dbReference type="AlphaFoldDB" id="A0A3G4S7N8"/>
<dbReference type="EMBL" id="MH337273">
    <property type="protein sequence ID" value="AYU74399.1"/>
    <property type="molecule type" value="Genomic_DNA"/>
</dbReference>
<feature type="region of interest" description="Disordered" evidence="1">
    <location>
        <begin position="132"/>
        <end position="163"/>
    </location>
</feature>
<feature type="compositionally biased region" description="Basic and acidic residues" evidence="1">
    <location>
        <begin position="275"/>
        <end position="284"/>
    </location>
</feature>
<keyword evidence="2" id="KW-1133">Transmembrane helix</keyword>